<evidence type="ECO:0000256" key="5">
    <source>
        <dbReference type="ARBA" id="ARBA00023167"/>
    </source>
</evidence>
<keyword evidence="5" id="KW-0486">Methionine biosynthesis</keyword>
<evidence type="ECO:0000313" key="9">
    <source>
        <dbReference type="Proteomes" id="UP000294593"/>
    </source>
</evidence>
<dbReference type="GO" id="GO:0008782">
    <property type="term" value="F:adenosylhomocysteine nucleosidase activity"/>
    <property type="evidence" value="ECO:0007669"/>
    <property type="project" value="UniProtKB-EC"/>
</dbReference>
<feature type="region of interest" description="Disordered" evidence="6">
    <location>
        <begin position="1"/>
        <end position="21"/>
    </location>
</feature>
<feature type="domain" description="Nucleoside phosphorylase" evidence="7">
    <location>
        <begin position="21"/>
        <end position="268"/>
    </location>
</feature>
<dbReference type="PANTHER" id="PTHR46832:SF1">
    <property type="entry name" value="5'-METHYLTHIOADENOSINE_S-ADENOSYLHOMOCYSTEINE NUCLEOSIDASE"/>
    <property type="match status" value="1"/>
</dbReference>
<dbReference type="PANTHER" id="PTHR46832">
    <property type="entry name" value="5'-METHYLTHIOADENOSINE/S-ADENOSYLHOMOCYSTEINE NUCLEOSIDASE"/>
    <property type="match status" value="1"/>
</dbReference>
<gene>
    <name evidence="8" type="ORF">EV672_10722</name>
</gene>
<evidence type="ECO:0000259" key="7">
    <source>
        <dbReference type="Pfam" id="PF01048"/>
    </source>
</evidence>
<dbReference type="Gene3D" id="3.40.50.1580">
    <property type="entry name" value="Nucleoside phosphorylase domain"/>
    <property type="match status" value="1"/>
</dbReference>
<dbReference type="GO" id="GO:0005829">
    <property type="term" value="C:cytosol"/>
    <property type="evidence" value="ECO:0007669"/>
    <property type="project" value="TreeGrafter"/>
</dbReference>
<evidence type="ECO:0000256" key="3">
    <source>
        <dbReference type="ARBA" id="ARBA00022605"/>
    </source>
</evidence>
<dbReference type="NCBIfam" id="NF004079">
    <property type="entry name" value="PRK05584.1"/>
    <property type="match status" value="1"/>
</dbReference>
<dbReference type="EMBL" id="SNXW01000007">
    <property type="protein sequence ID" value="TDP81592.1"/>
    <property type="molecule type" value="Genomic_DNA"/>
</dbReference>
<comment type="caution">
    <text evidence="8">The sequence shown here is derived from an EMBL/GenBank/DDBJ whole genome shotgun (WGS) entry which is preliminary data.</text>
</comment>
<reference evidence="8 9" key="1">
    <citation type="submission" date="2019-03" db="EMBL/GenBank/DDBJ databases">
        <title>Genomic Encyclopedia of Type Strains, Phase IV (KMG-IV): sequencing the most valuable type-strain genomes for metagenomic binning, comparative biology and taxonomic classification.</title>
        <authorList>
            <person name="Goeker M."/>
        </authorList>
    </citation>
    <scope>NUCLEOTIDE SEQUENCE [LARGE SCALE GENOMIC DNA]</scope>
    <source>
        <strain evidence="8 9">DSM 11901</strain>
    </source>
</reference>
<dbReference type="InterPro" id="IPR000845">
    <property type="entry name" value="Nucleoside_phosphorylase_d"/>
</dbReference>
<dbReference type="NCBIfam" id="TIGR01704">
    <property type="entry name" value="MTA_SAH-Nsdase"/>
    <property type="match status" value="1"/>
</dbReference>
<dbReference type="UniPathway" id="UPA00904">
    <property type="reaction ID" value="UER00871"/>
</dbReference>
<dbReference type="CDD" id="cd09008">
    <property type="entry name" value="MTAN"/>
    <property type="match status" value="1"/>
</dbReference>
<dbReference type="AlphaFoldDB" id="A0A4R6R6W3"/>
<dbReference type="Pfam" id="PF01048">
    <property type="entry name" value="PNP_UDP_1"/>
    <property type="match status" value="1"/>
</dbReference>
<evidence type="ECO:0000256" key="1">
    <source>
        <dbReference type="ARBA" id="ARBA00004945"/>
    </source>
</evidence>
<dbReference type="GO" id="GO:0019509">
    <property type="term" value="P:L-methionine salvage from methylthioadenosine"/>
    <property type="evidence" value="ECO:0007669"/>
    <property type="project" value="UniProtKB-UniPathway"/>
</dbReference>
<keyword evidence="3" id="KW-0028">Amino-acid biosynthesis</keyword>
<dbReference type="InterPro" id="IPR035994">
    <property type="entry name" value="Nucleoside_phosphorylase_sf"/>
</dbReference>
<dbReference type="GO" id="GO:0019284">
    <property type="term" value="P:L-methionine salvage from S-adenosylmethionine"/>
    <property type="evidence" value="ECO:0007669"/>
    <property type="project" value="TreeGrafter"/>
</dbReference>
<evidence type="ECO:0000256" key="6">
    <source>
        <dbReference type="SAM" id="MobiDB-lite"/>
    </source>
</evidence>
<dbReference type="InterPro" id="IPR010049">
    <property type="entry name" value="MTA_SAH_Nsdase"/>
</dbReference>
<dbReference type="EC" id="3.2.2.9" evidence="2"/>
<dbReference type="GO" id="GO:0008930">
    <property type="term" value="F:methylthioadenosine nucleosidase activity"/>
    <property type="evidence" value="ECO:0007669"/>
    <property type="project" value="InterPro"/>
</dbReference>
<dbReference type="SUPFAM" id="SSF53167">
    <property type="entry name" value="Purine and uridine phosphorylases"/>
    <property type="match status" value="1"/>
</dbReference>
<keyword evidence="9" id="KW-1185">Reference proteome</keyword>
<name>A0A4R6R6W3_9BURK</name>
<dbReference type="Proteomes" id="UP000294593">
    <property type="component" value="Unassembled WGS sequence"/>
</dbReference>
<sequence length="288" mass="29738">MMAGMPHPADARTDPANPSGPIGIMAAMPQELQALLDLMPDESRVQRGGREFWRGHLGGREVVAVLSGIGKVAAATTATLLADAFGVSQLWFTGVAGGLGADVRVGDVVVASALLQHDLDASPLFPRHEVPGLGVSRLHPPAALVTQVADAVAEALSPQALAPGGPLSHIHLDTLGLHAPRVHTGLIVSGDQFVNSAEDADTLRHHLPDVLAVEMEGAAVAQVCVAFGLPYAVVRTVSDRADASAHVDFERFVRSVASPYSLAIAMALLKALPRVAPDGAVAAPQAHS</sequence>
<evidence type="ECO:0000256" key="2">
    <source>
        <dbReference type="ARBA" id="ARBA00011974"/>
    </source>
</evidence>
<dbReference type="GO" id="GO:0009164">
    <property type="term" value="P:nucleoside catabolic process"/>
    <property type="evidence" value="ECO:0007669"/>
    <property type="project" value="InterPro"/>
</dbReference>
<comment type="pathway">
    <text evidence="1">Amino-acid biosynthesis; L-methionine biosynthesis via salvage pathway; S-methyl-5-thio-alpha-D-ribose 1-phosphate from S-methyl-5'-thioadenosine (hydrolase route): step 1/2.</text>
</comment>
<keyword evidence="4" id="KW-0378">Hydrolase</keyword>
<evidence type="ECO:0000313" key="8">
    <source>
        <dbReference type="EMBL" id="TDP81592.1"/>
    </source>
</evidence>
<protein>
    <recommendedName>
        <fullName evidence="2">adenosylhomocysteine nucleosidase</fullName>
        <ecNumber evidence="2">3.2.2.9</ecNumber>
    </recommendedName>
</protein>
<evidence type="ECO:0000256" key="4">
    <source>
        <dbReference type="ARBA" id="ARBA00022801"/>
    </source>
</evidence>
<proteinExistence type="predicted"/>
<organism evidence="8 9">
    <name type="scientific">Aquabacterium commune</name>
    <dbReference type="NCBI Taxonomy" id="70586"/>
    <lineage>
        <taxon>Bacteria</taxon>
        <taxon>Pseudomonadati</taxon>
        <taxon>Pseudomonadota</taxon>
        <taxon>Betaproteobacteria</taxon>
        <taxon>Burkholderiales</taxon>
        <taxon>Aquabacterium</taxon>
    </lineage>
</organism>
<accession>A0A4R6R6W3</accession>